<dbReference type="GO" id="GO:0003677">
    <property type="term" value="F:DNA binding"/>
    <property type="evidence" value="ECO:0007669"/>
    <property type="project" value="UniProtKB-KW"/>
</dbReference>
<protein>
    <recommendedName>
        <fullName evidence="2">HTH CENPB-type domain-containing protein</fullName>
    </recommendedName>
</protein>
<evidence type="ECO:0000256" key="1">
    <source>
        <dbReference type="ARBA" id="ARBA00023125"/>
    </source>
</evidence>
<evidence type="ECO:0000313" key="4">
    <source>
        <dbReference type="Proteomes" id="UP000242791"/>
    </source>
</evidence>
<dbReference type="InterPro" id="IPR006600">
    <property type="entry name" value="HTH_CenpB_DNA-bd_dom"/>
</dbReference>
<evidence type="ECO:0000259" key="2">
    <source>
        <dbReference type="Pfam" id="PF03221"/>
    </source>
</evidence>
<reference evidence="3 4" key="1">
    <citation type="submission" date="2015-08" db="EMBL/GenBank/DDBJ databases">
        <title>Emmonsia species relationships and genome sequence.</title>
        <authorList>
            <person name="Cuomo C.A."/>
            <person name="Schwartz I.S."/>
            <person name="Kenyon C."/>
            <person name="De Hoog G.S."/>
            <person name="Govender N.P."/>
            <person name="Botha A."/>
            <person name="Moreno L."/>
            <person name="De Vries M."/>
            <person name="Munoz J.F."/>
            <person name="Stielow J.B."/>
        </authorList>
    </citation>
    <scope>NUCLEOTIDE SEQUENCE [LARGE SCALE GENOMIC DNA]</scope>
    <source>
        <strain evidence="3 4">EI222</strain>
    </source>
</reference>
<comment type="caution">
    <text evidence="3">The sequence shown here is derived from an EMBL/GenBank/DDBJ whole genome shotgun (WGS) entry which is preliminary data.</text>
</comment>
<organism evidence="3 4">
    <name type="scientific">Blastomyces percursus</name>
    <dbReference type="NCBI Taxonomy" id="1658174"/>
    <lineage>
        <taxon>Eukaryota</taxon>
        <taxon>Fungi</taxon>
        <taxon>Dikarya</taxon>
        <taxon>Ascomycota</taxon>
        <taxon>Pezizomycotina</taxon>
        <taxon>Eurotiomycetes</taxon>
        <taxon>Eurotiomycetidae</taxon>
        <taxon>Onygenales</taxon>
        <taxon>Ajellomycetaceae</taxon>
        <taxon>Blastomyces</taxon>
    </lineage>
</organism>
<dbReference type="EMBL" id="LGTZ01001767">
    <property type="protein sequence ID" value="OJD20654.1"/>
    <property type="molecule type" value="Genomic_DNA"/>
</dbReference>
<dbReference type="Proteomes" id="UP000242791">
    <property type="component" value="Unassembled WGS sequence"/>
</dbReference>
<accession>A0A1J9PWH8</accession>
<dbReference type="STRING" id="1658174.A0A1J9PWH8"/>
<proteinExistence type="predicted"/>
<dbReference type="Pfam" id="PF03221">
    <property type="entry name" value="HTH_Tnp_Tc5"/>
    <property type="match status" value="1"/>
</dbReference>
<sequence>MRVPLNRTLNDSQEKEMWIHQMDVNFCPPTIEHIEAAANRMLKQHHLDPDTPPPTVGKMWALSIHQTLAK</sequence>
<keyword evidence="1" id="KW-0238">DNA-binding</keyword>
<keyword evidence="4" id="KW-1185">Reference proteome</keyword>
<evidence type="ECO:0000313" key="3">
    <source>
        <dbReference type="EMBL" id="OJD20654.1"/>
    </source>
</evidence>
<name>A0A1J9PWH8_9EURO</name>
<feature type="domain" description="HTH CENPB-type" evidence="2">
    <location>
        <begin position="17"/>
        <end position="60"/>
    </location>
</feature>
<dbReference type="VEuPathDB" id="FungiDB:ACJ73_08010"/>
<dbReference type="OrthoDB" id="4324149at2759"/>
<gene>
    <name evidence="3" type="ORF">ACJ73_08010</name>
</gene>
<dbReference type="AlphaFoldDB" id="A0A1J9PWH8"/>